<dbReference type="OrthoDB" id="5903352at2"/>
<reference evidence="2" key="1">
    <citation type="submission" date="2016-07" db="EMBL/GenBank/DDBJ databases">
        <title>Nontailed viruses are major unrecognized killers of bacteria in the ocean.</title>
        <authorList>
            <person name="Kauffman K."/>
            <person name="Hussain F."/>
            <person name="Yang J."/>
            <person name="Arevalo P."/>
            <person name="Brown J."/>
            <person name="Cutler M."/>
            <person name="Kelly L."/>
            <person name="Polz M.F."/>
        </authorList>
    </citation>
    <scope>NUCLEOTIDE SEQUENCE [LARGE SCALE GENOMIC DNA]</scope>
    <source>
        <strain evidence="2">10N.261.46.F8</strain>
    </source>
</reference>
<proteinExistence type="predicted"/>
<organism evidence="1 2">
    <name type="scientific">Vibrio lentus</name>
    <dbReference type="NCBI Taxonomy" id="136468"/>
    <lineage>
        <taxon>Bacteria</taxon>
        <taxon>Pseudomonadati</taxon>
        <taxon>Pseudomonadota</taxon>
        <taxon>Gammaproteobacteria</taxon>
        <taxon>Vibrionales</taxon>
        <taxon>Vibrionaceae</taxon>
        <taxon>Vibrio</taxon>
    </lineage>
</organism>
<dbReference type="Proteomes" id="UP000235406">
    <property type="component" value="Unassembled WGS sequence"/>
</dbReference>
<sequence>MKLKRPLLIIFAILAIPYINATGGEFSIYSGQTKRHAETHMQFFHGLYSSVQFLPHEVVRKGYGVYAVLNDTVFMLSLDKDYEFLNPKIDDREVLKLDAIQHLSKINVAQLSSDKNTIYMRKRLENEKIENIQFRGDLGFW</sequence>
<dbReference type="EMBL" id="MCZK01000179">
    <property type="protein sequence ID" value="PMM61890.1"/>
    <property type="molecule type" value="Genomic_DNA"/>
</dbReference>
<protein>
    <submittedName>
        <fullName evidence="1">Uncharacterized protein</fullName>
    </submittedName>
</protein>
<evidence type="ECO:0000313" key="2">
    <source>
        <dbReference type="Proteomes" id="UP000235406"/>
    </source>
</evidence>
<dbReference type="RefSeq" id="WP_102438896.1">
    <property type="nucleotide sequence ID" value="NZ_CAWNVI010000179.1"/>
</dbReference>
<accession>A0A2N7JTQ0</accession>
<name>A0A2N7JTQ0_9VIBR</name>
<evidence type="ECO:0000313" key="1">
    <source>
        <dbReference type="EMBL" id="PMM61890.1"/>
    </source>
</evidence>
<dbReference type="AlphaFoldDB" id="A0A2N7JTQ0"/>
<gene>
    <name evidence="1" type="ORF">BCT49_19435</name>
</gene>
<comment type="caution">
    <text evidence="1">The sequence shown here is derived from an EMBL/GenBank/DDBJ whole genome shotgun (WGS) entry which is preliminary data.</text>
</comment>